<dbReference type="InterPro" id="IPR020821">
    <property type="entry name" value="ENPP1-3/EXOG-like_nuc-like"/>
</dbReference>
<proteinExistence type="inferred from homology"/>
<evidence type="ECO:0000256" key="3">
    <source>
        <dbReference type="ARBA" id="ARBA00022722"/>
    </source>
</evidence>
<dbReference type="GO" id="GO:0004519">
    <property type="term" value="F:endonuclease activity"/>
    <property type="evidence" value="ECO:0007669"/>
    <property type="project" value="UniProtKB-KW"/>
</dbReference>
<evidence type="ECO:0000256" key="1">
    <source>
        <dbReference type="ARBA" id="ARBA00001946"/>
    </source>
</evidence>
<keyword evidence="12" id="KW-1185">Reference proteome</keyword>
<dbReference type="SMART" id="SM00892">
    <property type="entry name" value="Endonuclease_NS"/>
    <property type="match status" value="1"/>
</dbReference>
<reference evidence="11" key="1">
    <citation type="submission" date="2023-07" db="EMBL/GenBank/DDBJ databases">
        <authorList>
            <person name="Kim M."/>
        </authorList>
    </citation>
    <scope>NUCLEOTIDE SEQUENCE</scope>
    <source>
        <strain evidence="11">BIUV-7</strain>
    </source>
</reference>
<dbReference type="PANTHER" id="PTHR13966">
    <property type="entry name" value="ENDONUCLEASE RELATED"/>
    <property type="match status" value="1"/>
</dbReference>
<sequence length="362" mass="39654">MRADHDDELLIPYLVMVTAEARRIKSASASDAEDQEILEKLGGVAECATCQRKPSFTTRSTRPSYSDWRKGFPPMRNDRYRAAPRHAALVERGFGALKSIALATAIFCATPAFASDARLHTFHCLEACPVGAPGNDDVVVREIYTLSSDPLTKLSVWVAYRVTPETVGPSQSRNWAPDPWLSSDRTLEPDDYDGSNAVLKTDRGHQAPLAAFSGTPFWSETNILSNITPQSSALNQGPWQQLEARESKLAKDANIAVYVLTGPLFEKLMPALPKADERHRVPSGYWKVVATEDGRLSAFLFDQAADRNDPYCGARVSLDEVELRARLELRPDHSGAFRSLDADLGCAPSIPPPVPAPVDPAP</sequence>
<dbReference type="PROSITE" id="PS01070">
    <property type="entry name" value="NUCLEASE_NON_SPEC"/>
    <property type="match status" value="1"/>
</dbReference>
<evidence type="ECO:0000256" key="5">
    <source>
        <dbReference type="ARBA" id="ARBA00022759"/>
    </source>
</evidence>
<evidence type="ECO:0000256" key="6">
    <source>
        <dbReference type="ARBA" id="ARBA00022801"/>
    </source>
</evidence>
<comment type="caution">
    <text evidence="11">The sequence shown here is derived from an EMBL/GenBank/DDBJ whole genome shotgun (WGS) entry which is preliminary data.</text>
</comment>
<accession>A0ABT8Y7W1</accession>
<keyword evidence="5 8" id="KW-0255">Endonuclease</keyword>
<feature type="domain" description="ENPP1-3/EXOG-like endonuclease/phosphodiesterase" evidence="9">
    <location>
        <begin position="141"/>
        <end position="336"/>
    </location>
</feature>
<evidence type="ECO:0000256" key="8">
    <source>
        <dbReference type="RuleBase" id="RU366055"/>
    </source>
</evidence>
<dbReference type="SMART" id="SM00477">
    <property type="entry name" value="NUC"/>
    <property type="match status" value="1"/>
</dbReference>
<comment type="similarity">
    <text evidence="2 8">Belongs to the DNA/RNA non-specific endonuclease family.</text>
</comment>
<organism evidence="11 12">
    <name type="scientific">Sphingomonas natans</name>
    <dbReference type="NCBI Taxonomy" id="3063330"/>
    <lineage>
        <taxon>Bacteria</taxon>
        <taxon>Pseudomonadati</taxon>
        <taxon>Pseudomonadota</taxon>
        <taxon>Alphaproteobacteria</taxon>
        <taxon>Sphingomonadales</taxon>
        <taxon>Sphingomonadaceae</taxon>
        <taxon>Sphingomonas</taxon>
    </lineage>
</organism>
<dbReference type="RefSeq" id="WP_303541530.1">
    <property type="nucleotide sequence ID" value="NZ_JAUOTP010000003.1"/>
</dbReference>
<dbReference type="InterPro" id="IPR001604">
    <property type="entry name" value="Endo_G_ENPP1-like_dom"/>
</dbReference>
<evidence type="ECO:0000313" key="11">
    <source>
        <dbReference type="EMBL" id="MDO6414394.1"/>
    </source>
</evidence>
<dbReference type="EMBL" id="JAUOTP010000003">
    <property type="protein sequence ID" value="MDO6414394.1"/>
    <property type="molecule type" value="Genomic_DNA"/>
</dbReference>
<protein>
    <recommendedName>
        <fullName evidence="8">Endonuclease</fullName>
        <ecNumber evidence="8">3.1.30.-</ecNumber>
    </recommendedName>
</protein>
<keyword evidence="6 8" id="KW-0378">Hydrolase</keyword>
<dbReference type="InterPro" id="IPR044925">
    <property type="entry name" value="His-Me_finger_sf"/>
</dbReference>
<evidence type="ECO:0000259" key="10">
    <source>
        <dbReference type="SMART" id="SM00892"/>
    </source>
</evidence>
<dbReference type="InterPro" id="IPR018524">
    <property type="entry name" value="DNA/RNA_endonuclease_AS"/>
</dbReference>
<dbReference type="EC" id="3.1.30.-" evidence="8"/>
<evidence type="ECO:0000313" key="12">
    <source>
        <dbReference type="Proteomes" id="UP001169764"/>
    </source>
</evidence>
<evidence type="ECO:0000256" key="2">
    <source>
        <dbReference type="ARBA" id="ARBA00010052"/>
    </source>
</evidence>
<evidence type="ECO:0000256" key="7">
    <source>
        <dbReference type="ARBA" id="ARBA00022842"/>
    </source>
</evidence>
<gene>
    <name evidence="11" type="ORF">Q4F19_08375</name>
</gene>
<dbReference type="Proteomes" id="UP001169764">
    <property type="component" value="Unassembled WGS sequence"/>
</dbReference>
<name>A0ABT8Y7W1_9SPHN</name>
<comment type="cofactor">
    <cofactor evidence="1 8">
        <name>Mg(2+)</name>
        <dbReference type="ChEBI" id="CHEBI:18420"/>
    </cofactor>
</comment>
<dbReference type="InterPro" id="IPR040255">
    <property type="entry name" value="Non-specific_endonuclease"/>
</dbReference>
<dbReference type="PANTHER" id="PTHR13966:SF5">
    <property type="entry name" value="ENDONUCLEASE G, MITOCHONDRIAL"/>
    <property type="match status" value="1"/>
</dbReference>
<keyword evidence="3 8" id="KW-0540">Nuclease</keyword>
<feature type="domain" description="DNA/RNA non-specific endonuclease/pyrophosphatase/phosphodiesterase" evidence="10">
    <location>
        <begin position="140"/>
        <end position="336"/>
    </location>
</feature>
<evidence type="ECO:0000256" key="4">
    <source>
        <dbReference type="ARBA" id="ARBA00022723"/>
    </source>
</evidence>
<evidence type="ECO:0000259" key="9">
    <source>
        <dbReference type="SMART" id="SM00477"/>
    </source>
</evidence>
<keyword evidence="4 8" id="KW-0479">Metal-binding</keyword>
<dbReference type="Pfam" id="PF01223">
    <property type="entry name" value="Endonuclease_NS"/>
    <property type="match status" value="1"/>
</dbReference>
<keyword evidence="7" id="KW-0460">Magnesium</keyword>
<dbReference type="InterPro" id="IPR044929">
    <property type="entry name" value="DNA/RNA_non-sp_Endonuclease_sf"/>
</dbReference>
<dbReference type="SUPFAM" id="SSF54060">
    <property type="entry name" value="His-Me finger endonucleases"/>
    <property type="match status" value="1"/>
</dbReference>
<dbReference type="Gene3D" id="3.40.570.10">
    <property type="entry name" value="Extracellular Endonuclease, subunit A"/>
    <property type="match status" value="1"/>
</dbReference>